<dbReference type="AlphaFoldDB" id="A0A0G0SCV1"/>
<proteinExistence type="predicted"/>
<sequence>MRNQLEKAINLCKKTGDRLIVFDNVRSEDPFVVMNLDEYEKLSLGRSEIRGLTE</sequence>
<evidence type="ECO:0000313" key="1">
    <source>
        <dbReference type="EMBL" id="KKR32570.1"/>
    </source>
</evidence>
<evidence type="ECO:0000313" key="2">
    <source>
        <dbReference type="Proteomes" id="UP000034137"/>
    </source>
</evidence>
<reference evidence="1 2" key="1">
    <citation type="journal article" date="2015" name="Nature">
        <title>rRNA introns, odd ribosomes, and small enigmatic genomes across a large radiation of phyla.</title>
        <authorList>
            <person name="Brown C.T."/>
            <person name="Hug L.A."/>
            <person name="Thomas B.C."/>
            <person name="Sharon I."/>
            <person name="Castelle C.J."/>
            <person name="Singh A."/>
            <person name="Wilkins M.J."/>
            <person name="Williams K.H."/>
            <person name="Banfield J.F."/>
        </authorList>
    </citation>
    <scope>NUCLEOTIDE SEQUENCE [LARGE SCALE GENOMIC DNA]</scope>
</reference>
<protein>
    <recommendedName>
        <fullName evidence="3">Antitoxin</fullName>
    </recommendedName>
</protein>
<accession>A0A0G0SCV1</accession>
<dbReference type="EMBL" id="LBXO01000029">
    <property type="protein sequence ID" value="KKR32570.1"/>
    <property type="molecule type" value="Genomic_DNA"/>
</dbReference>
<organism evidence="1 2">
    <name type="scientific">Candidatus Falkowbacteria bacterium GW2011_GWF2_39_8</name>
    <dbReference type="NCBI Taxonomy" id="1618642"/>
    <lineage>
        <taxon>Bacteria</taxon>
        <taxon>Candidatus Falkowiibacteriota</taxon>
    </lineage>
</organism>
<comment type="caution">
    <text evidence="1">The sequence shown here is derived from an EMBL/GenBank/DDBJ whole genome shotgun (WGS) entry which is preliminary data.</text>
</comment>
<name>A0A0G0SCV1_9BACT</name>
<dbReference type="Proteomes" id="UP000034137">
    <property type="component" value="Unassembled WGS sequence"/>
</dbReference>
<evidence type="ECO:0008006" key="3">
    <source>
        <dbReference type="Google" id="ProtNLM"/>
    </source>
</evidence>
<feature type="non-terminal residue" evidence="1">
    <location>
        <position position="54"/>
    </location>
</feature>
<gene>
    <name evidence="1" type="ORF">UT64_C0029G0014</name>
</gene>